<dbReference type="Pfam" id="PF00685">
    <property type="entry name" value="Sulfotransfer_1"/>
    <property type="match status" value="1"/>
</dbReference>
<accession>H8GJ97</accession>
<name>H8GJ97_METAL</name>
<evidence type="ECO:0000256" key="2">
    <source>
        <dbReference type="ARBA" id="ARBA00023180"/>
    </source>
</evidence>
<dbReference type="HOGENOM" id="CLU_825867_0_0_6"/>
<evidence type="ECO:0000259" key="3">
    <source>
        <dbReference type="Pfam" id="PF00685"/>
    </source>
</evidence>
<reference evidence="4 5" key="1">
    <citation type="journal article" date="2013" name="Genome Announc.">
        <title>Genome Sequence of the Obligate Gammaproteobacterial Methanotroph Methylomicrobium album Strain BG8.</title>
        <authorList>
            <person name="Kits K.D."/>
            <person name="Kalyuzhnaya M.G."/>
            <person name="Klotz M.G."/>
            <person name="Jetten M.S."/>
            <person name="Op den Camp H.J."/>
            <person name="Vuilleumier S."/>
            <person name="Bringel F."/>
            <person name="Dispirito A.A."/>
            <person name="Murrell J.C."/>
            <person name="Bruce D."/>
            <person name="Cheng J.F."/>
            <person name="Copeland A."/>
            <person name="Goodwin L."/>
            <person name="Hauser L."/>
            <person name="Lajus A."/>
            <person name="Land M.L."/>
            <person name="Lapidus A."/>
            <person name="Lucas S."/>
            <person name="Medigue C."/>
            <person name="Pitluck S."/>
            <person name="Woyke T."/>
            <person name="Zeytun A."/>
            <person name="Stein L.Y."/>
        </authorList>
    </citation>
    <scope>NUCLEOTIDE SEQUENCE [LARGE SCALE GENOMIC DNA]</scope>
    <source>
        <strain evidence="4 5">BG8</strain>
    </source>
</reference>
<dbReference type="InterPro" id="IPR037359">
    <property type="entry name" value="NST/OST"/>
</dbReference>
<evidence type="ECO:0000256" key="1">
    <source>
        <dbReference type="ARBA" id="ARBA00022679"/>
    </source>
</evidence>
<dbReference type="PANTHER" id="PTHR10605:SF56">
    <property type="entry name" value="BIFUNCTIONAL HEPARAN SULFATE N-DEACETYLASE_N-SULFOTRANSFERASE"/>
    <property type="match status" value="1"/>
</dbReference>
<dbReference type="RefSeq" id="WP_005370707.1">
    <property type="nucleotide sequence ID" value="NZ_CM001475.1"/>
</dbReference>
<dbReference type="InterPro" id="IPR027417">
    <property type="entry name" value="P-loop_NTPase"/>
</dbReference>
<dbReference type="GO" id="GO:0008146">
    <property type="term" value="F:sulfotransferase activity"/>
    <property type="evidence" value="ECO:0007669"/>
    <property type="project" value="InterPro"/>
</dbReference>
<dbReference type="Proteomes" id="UP000005090">
    <property type="component" value="Chromosome"/>
</dbReference>
<keyword evidence="5" id="KW-1185">Reference proteome</keyword>
<proteinExistence type="predicted"/>
<gene>
    <name evidence="4" type="ORF">Metal_1287</name>
</gene>
<sequence>MDAAAIERKRNRLSRAYQLESEYWRMRTGYMSGHELPSKLQYAAKLLEYQFLPHYFGESPGWRRLLRQLDGQRTLPDFCVIGAIKSGTSDLAVNILLHPNIMVPLAKEFYRPDPEEWRIFYPTTRQKKDHAARHGFALSPFLAPYLHKMDVTYRLSQVQPNTKIVLTLRDPVKRVYSQWKWEVFLSGNKHAAELPFLSSFSAYVDRALSVFPEYPMYTATYFDPLQTSIYWKAVSYWMDCFGRDNVLVLDVANYFFDSNRFLNQIYEFVGLPSFESPVFANKINENPIVLPPPDEESLSKLSEFFKPYNEKLWPLLGREFNWS</sequence>
<keyword evidence="2" id="KW-0325">Glycoprotein</keyword>
<protein>
    <submittedName>
        <fullName evidence="4">Sulfotransferase family protein</fullName>
    </submittedName>
</protein>
<dbReference type="EMBL" id="CM001475">
    <property type="protein sequence ID" value="EIC29087.1"/>
    <property type="molecule type" value="Genomic_DNA"/>
</dbReference>
<dbReference type="STRING" id="686340.Metal_1287"/>
<evidence type="ECO:0000313" key="5">
    <source>
        <dbReference type="Proteomes" id="UP000005090"/>
    </source>
</evidence>
<dbReference type="Gene3D" id="3.40.50.300">
    <property type="entry name" value="P-loop containing nucleotide triphosphate hydrolases"/>
    <property type="match status" value="1"/>
</dbReference>
<dbReference type="SUPFAM" id="SSF52540">
    <property type="entry name" value="P-loop containing nucleoside triphosphate hydrolases"/>
    <property type="match status" value="1"/>
</dbReference>
<dbReference type="InterPro" id="IPR000863">
    <property type="entry name" value="Sulfotransferase_dom"/>
</dbReference>
<dbReference type="PANTHER" id="PTHR10605">
    <property type="entry name" value="HEPARAN SULFATE SULFOTRANSFERASE"/>
    <property type="match status" value="1"/>
</dbReference>
<organism evidence="4 5">
    <name type="scientific">Methylomicrobium album BG8</name>
    <dbReference type="NCBI Taxonomy" id="686340"/>
    <lineage>
        <taxon>Bacteria</taxon>
        <taxon>Pseudomonadati</taxon>
        <taxon>Pseudomonadota</taxon>
        <taxon>Gammaproteobacteria</taxon>
        <taxon>Methylococcales</taxon>
        <taxon>Methylococcaceae</taxon>
        <taxon>Methylomicrobium</taxon>
    </lineage>
</organism>
<dbReference type="AlphaFoldDB" id="H8GJ97"/>
<dbReference type="eggNOG" id="COG1134">
    <property type="taxonomic scope" value="Bacteria"/>
</dbReference>
<keyword evidence="1 4" id="KW-0808">Transferase</keyword>
<evidence type="ECO:0000313" key="4">
    <source>
        <dbReference type="EMBL" id="EIC29087.1"/>
    </source>
</evidence>
<feature type="domain" description="Sulfotransferase" evidence="3">
    <location>
        <begin position="76"/>
        <end position="273"/>
    </location>
</feature>